<evidence type="ECO:0000256" key="2">
    <source>
        <dbReference type="ARBA" id="ARBA00010393"/>
    </source>
</evidence>
<evidence type="ECO:0000313" key="8">
    <source>
        <dbReference type="EMBL" id="WED66103.1"/>
    </source>
</evidence>
<keyword evidence="3" id="KW-0963">Cytoplasm</keyword>
<dbReference type="InterPro" id="IPR027417">
    <property type="entry name" value="P-loop_NTPase"/>
</dbReference>
<evidence type="ECO:0000256" key="1">
    <source>
        <dbReference type="ARBA" id="ARBA00004496"/>
    </source>
</evidence>
<proteinExistence type="inferred from homology"/>
<dbReference type="Proteomes" id="UP001218638">
    <property type="component" value="Chromosome"/>
</dbReference>
<feature type="domain" description="PhoH-like protein" evidence="7">
    <location>
        <begin position="109"/>
        <end position="312"/>
    </location>
</feature>
<comment type="subcellular location">
    <subcellularLocation>
        <location evidence="1">Cytoplasm</location>
    </subcellularLocation>
</comment>
<keyword evidence="4" id="KW-0547">Nucleotide-binding</keyword>
<evidence type="ECO:0000256" key="6">
    <source>
        <dbReference type="ARBA" id="ARBA00039970"/>
    </source>
</evidence>
<accession>A0AAF0I335</accession>
<protein>
    <recommendedName>
        <fullName evidence="6">PhoH-like protein</fullName>
    </recommendedName>
</protein>
<dbReference type="Gene3D" id="3.40.50.300">
    <property type="entry name" value="P-loop containing nucleotide triphosphate hydrolases"/>
    <property type="match status" value="1"/>
</dbReference>
<dbReference type="FunFam" id="3.40.50.300:FF:000013">
    <property type="entry name" value="PhoH family ATPase"/>
    <property type="match status" value="1"/>
</dbReference>
<dbReference type="SUPFAM" id="SSF52540">
    <property type="entry name" value="P-loop containing nucleoside triphosphate hydrolases"/>
    <property type="match status" value="1"/>
</dbReference>
<dbReference type="EMBL" id="CP119075">
    <property type="protein sequence ID" value="WED66103.1"/>
    <property type="molecule type" value="Genomic_DNA"/>
</dbReference>
<evidence type="ECO:0000313" key="9">
    <source>
        <dbReference type="Proteomes" id="UP001218638"/>
    </source>
</evidence>
<gene>
    <name evidence="8" type="ORF">PXH66_04485</name>
</gene>
<dbReference type="PANTHER" id="PTHR30473">
    <property type="entry name" value="PROTEIN PHOH"/>
    <property type="match status" value="1"/>
</dbReference>
<dbReference type="GO" id="GO:0005524">
    <property type="term" value="F:ATP binding"/>
    <property type="evidence" value="ECO:0007669"/>
    <property type="project" value="UniProtKB-KW"/>
</dbReference>
<sequence length="326" mass="36464">MAVKTLYFPNPRHLNQLYASRAENLGYAERILDAKLTTREDWLKVDGADETIRRIEQLFGFLNDARQQGVAIQSPDFRRFVDMVARDEAEQLAELFAKPLVITTNRKSIVPKTLGQKLYLQSLQHCSVVFGLGPAGTGKTYLAVAHAISALLRNEVERIILTRPAVEAGEALGFLPGDLREKILPYLRPLYDAMADMMSGEDVEKLTERGIIEIAPLAYMRGRTLSNAYVILDEAQNTTSEQMMMFLTRLGEGSRMIITGDTTQVDLPRSKTSGLLEVSRILHDIDGIAFHEFSGADVVRHPIVQRIIAAYDHYKNPMNANDASDV</sequence>
<evidence type="ECO:0000256" key="5">
    <source>
        <dbReference type="ARBA" id="ARBA00022840"/>
    </source>
</evidence>
<keyword evidence="9" id="KW-1185">Reference proteome</keyword>
<dbReference type="RefSeq" id="WP_330931293.1">
    <property type="nucleotide sequence ID" value="NZ_CP119075.1"/>
</dbReference>
<dbReference type="Pfam" id="PF02562">
    <property type="entry name" value="PhoH"/>
    <property type="match status" value="1"/>
</dbReference>
<dbReference type="PANTHER" id="PTHR30473:SF1">
    <property type="entry name" value="PHOH-LIKE PROTEIN"/>
    <property type="match status" value="1"/>
</dbReference>
<keyword evidence="5" id="KW-0067">ATP-binding</keyword>
<evidence type="ECO:0000256" key="3">
    <source>
        <dbReference type="ARBA" id="ARBA00022490"/>
    </source>
</evidence>
<dbReference type="KEGG" id="slom:PXH66_04485"/>
<dbReference type="GO" id="GO:0005829">
    <property type="term" value="C:cytosol"/>
    <property type="evidence" value="ECO:0007669"/>
    <property type="project" value="TreeGrafter"/>
</dbReference>
<dbReference type="AlphaFoldDB" id="A0AAF0I335"/>
<dbReference type="InterPro" id="IPR003714">
    <property type="entry name" value="PhoH"/>
</dbReference>
<evidence type="ECO:0000259" key="7">
    <source>
        <dbReference type="Pfam" id="PF02562"/>
    </source>
</evidence>
<evidence type="ECO:0000256" key="4">
    <source>
        <dbReference type="ARBA" id="ARBA00022741"/>
    </source>
</evidence>
<name>A0AAF0I335_9BACT</name>
<comment type="similarity">
    <text evidence="2">Belongs to the PhoH family.</text>
</comment>
<dbReference type="InterPro" id="IPR051451">
    <property type="entry name" value="PhoH2-like"/>
</dbReference>
<organism evidence="8 9">
    <name type="scientific">Synoicihabitans lomoniglobus</name>
    <dbReference type="NCBI Taxonomy" id="2909285"/>
    <lineage>
        <taxon>Bacteria</taxon>
        <taxon>Pseudomonadati</taxon>
        <taxon>Verrucomicrobiota</taxon>
        <taxon>Opitutia</taxon>
        <taxon>Opitutales</taxon>
        <taxon>Opitutaceae</taxon>
        <taxon>Synoicihabitans</taxon>
    </lineage>
</organism>
<reference evidence="8" key="1">
    <citation type="submission" date="2023-03" db="EMBL/GenBank/DDBJ databases">
        <title>Lomoglobus Profundus gen. nov., sp. nov., a novel member of the phylum Verrucomicrobia, isolated from deep-marine sediment of South China Sea.</title>
        <authorList>
            <person name="Ahmad T."/>
            <person name="Ishaq S.E."/>
            <person name="Wang F."/>
        </authorList>
    </citation>
    <scope>NUCLEOTIDE SEQUENCE</scope>
    <source>
        <strain evidence="8">LMO-M01</strain>
    </source>
</reference>